<comment type="caution">
    <text evidence="11">The sequence shown here is derived from an EMBL/GenBank/DDBJ whole genome shotgun (WGS) entry which is preliminary data.</text>
</comment>
<dbReference type="HAMAP" id="MF_00173">
    <property type="entry name" value="Arg_repressor"/>
    <property type="match status" value="1"/>
</dbReference>
<evidence type="ECO:0000256" key="6">
    <source>
        <dbReference type="ARBA" id="ARBA00023163"/>
    </source>
</evidence>
<dbReference type="PRINTS" id="PR01467">
    <property type="entry name" value="ARGREPRESSOR"/>
</dbReference>
<evidence type="ECO:0000259" key="9">
    <source>
        <dbReference type="Pfam" id="PF01316"/>
    </source>
</evidence>
<dbReference type="Gene3D" id="3.30.1360.40">
    <property type="match status" value="1"/>
</dbReference>
<keyword evidence="3 7" id="KW-0963">Cytoplasm</keyword>
<dbReference type="InterPro" id="IPR036390">
    <property type="entry name" value="WH_DNA-bd_sf"/>
</dbReference>
<dbReference type="PANTHER" id="PTHR34471">
    <property type="entry name" value="ARGININE REPRESSOR"/>
    <property type="match status" value="1"/>
</dbReference>
<dbReference type="InterPro" id="IPR036388">
    <property type="entry name" value="WH-like_DNA-bd_sf"/>
</dbReference>
<keyword evidence="12" id="KW-1185">Reference proteome</keyword>
<protein>
    <recommendedName>
        <fullName evidence="7 8">Arginine repressor</fullName>
    </recommendedName>
</protein>
<evidence type="ECO:0000256" key="5">
    <source>
        <dbReference type="ARBA" id="ARBA00023125"/>
    </source>
</evidence>
<dbReference type="InterPro" id="IPR020900">
    <property type="entry name" value="Arg_repress_DNA-bd"/>
</dbReference>
<feature type="domain" description="Arginine repressor C-terminal" evidence="10">
    <location>
        <begin position="80"/>
        <end position="145"/>
    </location>
</feature>
<comment type="subcellular location">
    <subcellularLocation>
        <location evidence="1 7">Cytoplasm</location>
    </subcellularLocation>
</comment>
<dbReference type="RefSeq" id="WP_343756299.1">
    <property type="nucleotide sequence ID" value="NZ_BAAACW010000130.1"/>
</dbReference>
<dbReference type="InterPro" id="IPR001669">
    <property type="entry name" value="Arg_repress"/>
</dbReference>
<dbReference type="Gene3D" id="1.10.10.10">
    <property type="entry name" value="Winged helix-like DNA-binding domain superfamily/Winged helix DNA-binding domain"/>
    <property type="match status" value="1"/>
</dbReference>
<dbReference type="Pfam" id="PF02863">
    <property type="entry name" value="Arg_repressor_C"/>
    <property type="match status" value="1"/>
</dbReference>
<dbReference type="SUPFAM" id="SSF55252">
    <property type="entry name" value="C-terminal domain of arginine repressor"/>
    <property type="match status" value="1"/>
</dbReference>
<keyword evidence="7" id="KW-0028">Amino-acid biosynthesis</keyword>
<evidence type="ECO:0000313" key="12">
    <source>
        <dbReference type="Proteomes" id="UP001501166"/>
    </source>
</evidence>
<evidence type="ECO:0000256" key="8">
    <source>
        <dbReference type="NCBIfam" id="TIGR01529"/>
    </source>
</evidence>
<reference evidence="11 12" key="1">
    <citation type="journal article" date="2019" name="Int. J. Syst. Evol. Microbiol.">
        <title>The Global Catalogue of Microorganisms (GCM) 10K type strain sequencing project: providing services to taxonomists for standard genome sequencing and annotation.</title>
        <authorList>
            <consortium name="The Broad Institute Genomics Platform"/>
            <consortium name="The Broad Institute Genome Sequencing Center for Infectious Disease"/>
            <person name="Wu L."/>
            <person name="Ma J."/>
        </authorList>
    </citation>
    <scope>NUCLEOTIDE SEQUENCE [LARGE SCALE GENOMIC DNA]</scope>
    <source>
        <strain evidence="11 12">JCM 12662</strain>
    </source>
</reference>
<gene>
    <name evidence="7 11" type="primary">argR</name>
    <name evidence="11" type="ORF">GCM10008932_20210</name>
</gene>
<evidence type="ECO:0000256" key="1">
    <source>
        <dbReference type="ARBA" id="ARBA00004496"/>
    </source>
</evidence>
<keyword evidence="7" id="KW-0055">Arginine biosynthesis</keyword>
<accession>A0ABN0XMY1</accession>
<name>A0ABN0XMY1_9LACT</name>
<evidence type="ECO:0000256" key="7">
    <source>
        <dbReference type="HAMAP-Rule" id="MF_00173"/>
    </source>
</evidence>
<keyword evidence="7" id="KW-0678">Repressor</keyword>
<dbReference type="InterPro" id="IPR020899">
    <property type="entry name" value="Arg_repress_C"/>
</dbReference>
<feature type="domain" description="Arginine repressor DNA-binding" evidence="9">
    <location>
        <begin position="1"/>
        <end position="69"/>
    </location>
</feature>
<dbReference type="InterPro" id="IPR036251">
    <property type="entry name" value="Arg_repress_C_sf"/>
</dbReference>
<keyword evidence="4 7" id="KW-0805">Transcription regulation</keyword>
<dbReference type="Proteomes" id="UP001501166">
    <property type="component" value="Unassembled WGS sequence"/>
</dbReference>
<keyword evidence="5 7" id="KW-0238">DNA-binding</keyword>
<dbReference type="EMBL" id="BAAACW010000130">
    <property type="protein sequence ID" value="GAA0368361.1"/>
    <property type="molecule type" value="Genomic_DNA"/>
</dbReference>
<dbReference type="PANTHER" id="PTHR34471:SF1">
    <property type="entry name" value="ARGININE REPRESSOR"/>
    <property type="match status" value="1"/>
</dbReference>
<evidence type="ECO:0000313" key="11">
    <source>
        <dbReference type="EMBL" id="GAA0368361.1"/>
    </source>
</evidence>
<evidence type="ECO:0000256" key="3">
    <source>
        <dbReference type="ARBA" id="ARBA00022490"/>
    </source>
</evidence>
<evidence type="ECO:0000256" key="2">
    <source>
        <dbReference type="ARBA" id="ARBA00008316"/>
    </source>
</evidence>
<comment type="function">
    <text evidence="7">Regulates arginine biosynthesis genes.</text>
</comment>
<sequence length="155" mass="17301">MKKAERQMIIKQIILNNDVGTQEELLNYLREQGVKATQATISRDIKELNLIKTSNPEGGSKYTIYQNTEITVEDKLVSTLKSVVVKYTQVQFMNVVMTLPGNAHVIGALIDDIEFPEIVGTVAGNDTILLISKTEDDAHTIYTYLDNLLADVIDD</sequence>
<evidence type="ECO:0000259" key="10">
    <source>
        <dbReference type="Pfam" id="PF02863"/>
    </source>
</evidence>
<dbReference type="SUPFAM" id="SSF46785">
    <property type="entry name" value="Winged helix' DNA-binding domain"/>
    <property type="match status" value="1"/>
</dbReference>
<organism evidence="11 12">
    <name type="scientific">Alkalibacterium iburiense</name>
    <dbReference type="NCBI Taxonomy" id="290589"/>
    <lineage>
        <taxon>Bacteria</taxon>
        <taxon>Bacillati</taxon>
        <taxon>Bacillota</taxon>
        <taxon>Bacilli</taxon>
        <taxon>Lactobacillales</taxon>
        <taxon>Carnobacteriaceae</taxon>
        <taxon>Alkalibacterium</taxon>
    </lineage>
</organism>
<dbReference type="Pfam" id="PF01316">
    <property type="entry name" value="Arg_repressor"/>
    <property type="match status" value="1"/>
</dbReference>
<dbReference type="NCBIfam" id="TIGR01529">
    <property type="entry name" value="argR_whole"/>
    <property type="match status" value="1"/>
</dbReference>
<evidence type="ECO:0000256" key="4">
    <source>
        <dbReference type="ARBA" id="ARBA00023015"/>
    </source>
</evidence>
<keyword evidence="6 7" id="KW-0804">Transcription</keyword>
<comment type="similarity">
    <text evidence="2 7">Belongs to the ArgR family.</text>
</comment>
<proteinExistence type="inferred from homology"/>
<comment type="pathway">
    <text evidence="7">Amino-acid biosynthesis; L-arginine biosynthesis [regulation].</text>
</comment>